<name>A0ABT3N4D0_9GAMM</name>
<evidence type="ECO:0000313" key="2">
    <source>
        <dbReference type="Proteomes" id="UP001209854"/>
    </source>
</evidence>
<comment type="caution">
    <text evidence="1">The sequence shown here is derived from an EMBL/GenBank/DDBJ whole genome shotgun (WGS) entry which is preliminary data.</text>
</comment>
<evidence type="ECO:0000313" key="1">
    <source>
        <dbReference type="EMBL" id="MCW7556489.1"/>
    </source>
</evidence>
<organism evidence="1 2">
    <name type="scientific">Endozoicomonas gorgoniicola</name>
    <dbReference type="NCBI Taxonomy" id="1234144"/>
    <lineage>
        <taxon>Bacteria</taxon>
        <taxon>Pseudomonadati</taxon>
        <taxon>Pseudomonadota</taxon>
        <taxon>Gammaproteobacteria</taxon>
        <taxon>Oceanospirillales</taxon>
        <taxon>Endozoicomonadaceae</taxon>
        <taxon>Endozoicomonas</taxon>
    </lineage>
</organism>
<reference evidence="1 2" key="1">
    <citation type="submission" date="2022-10" db="EMBL/GenBank/DDBJ databases">
        <title>High-quality genome sequences of two octocoral-associated bacteria, Endozoicomonas euniceicola EF212 and Endozoicomonas gorgoniicola PS125.</title>
        <authorList>
            <person name="Chiou Y.-J."/>
            <person name="Chen Y.-H."/>
        </authorList>
    </citation>
    <scope>NUCLEOTIDE SEQUENCE [LARGE SCALE GENOMIC DNA]</scope>
    <source>
        <strain evidence="1 2">PS125</strain>
    </source>
</reference>
<gene>
    <name evidence="1" type="ORF">NX722_28405</name>
</gene>
<accession>A0ABT3N4D0</accession>
<dbReference type="RefSeq" id="WP_262568790.1">
    <property type="nucleotide sequence ID" value="NZ_CP103299.1"/>
</dbReference>
<dbReference type="Proteomes" id="UP001209854">
    <property type="component" value="Unassembled WGS sequence"/>
</dbReference>
<protein>
    <submittedName>
        <fullName evidence="1">Uncharacterized protein</fullName>
    </submittedName>
</protein>
<sequence>MRVRAILDSVRGTLQDNQPPNFNPATDVWTALWSDDKLLDGYNRARLWHVQQRPDTYAVTVSFNCKAESEQTVPAEAYRLLGVLENTATGRVVNPTTREDLTAMIPNWYNDSGSEVELYFTDERTPRSFWVYPKPPANHEVRLQVSRIPALVSMNEVDHSSNPAELDLPLVHLPSIENYMLFHAYMQDIETESNLIQAQNYIKLAANDLGVSWNIDLVFSQPVKGDANG</sequence>
<dbReference type="EMBL" id="JAPFCC010000002">
    <property type="protein sequence ID" value="MCW7556489.1"/>
    <property type="molecule type" value="Genomic_DNA"/>
</dbReference>
<keyword evidence="2" id="KW-1185">Reference proteome</keyword>
<proteinExistence type="predicted"/>